<dbReference type="NCBIfam" id="TIGR01549">
    <property type="entry name" value="HAD-SF-IA-v1"/>
    <property type="match status" value="1"/>
</dbReference>
<dbReference type="InterPro" id="IPR041492">
    <property type="entry name" value="HAD_2"/>
</dbReference>
<dbReference type="SUPFAM" id="SSF56784">
    <property type="entry name" value="HAD-like"/>
    <property type="match status" value="1"/>
</dbReference>
<keyword evidence="1" id="KW-0378">Hydrolase</keyword>
<dbReference type="PANTHER" id="PTHR43434:SF24">
    <property type="entry name" value="HYDROLASE-RELATED"/>
    <property type="match status" value="1"/>
</dbReference>
<dbReference type="Gene3D" id="1.10.150.240">
    <property type="entry name" value="Putative phosphatase, domain 2"/>
    <property type="match status" value="1"/>
</dbReference>
<dbReference type="GO" id="GO:0005829">
    <property type="term" value="C:cytosol"/>
    <property type="evidence" value="ECO:0007669"/>
    <property type="project" value="TreeGrafter"/>
</dbReference>
<dbReference type="InterPro" id="IPR006439">
    <property type="entry name" value="HAD-SF_hydro_IA"/>
</dbReference>
<dbReference type="Proteomes" id="UP000595095">
    <property type="component" value="Chromosome"/>
</dbReference>
<accession>A0A7S9DV81</accession>
<name>A0A7S9DV81_9ALTE</name>
<keyword evidence="2" id="KW-1185">Reference proteome</keyword>
<dbReference type="GO" id="GO:0006281">
    <property type="term" value="P:DNA repair"/>
    <property type="evidence" value="ECO:0007669"/>
    <property type="project" value="TreeGrafter"/>
</dbReference>
<dbReference type="InterPro" id="IPR036412">
    <property type="entry name" value="HAD-like_sf"/>
</dbReference>
<proteinExistence type="predicted"/>
<dbReference type="Pfam" id="PF13419">
    <property type="entry name" value="HAD_2"/>
    <property type="match status" value="1"/>
</dbReference>
<dbReference type="SFLD" id="SFLDG01129">
    <property type="entry name" value="C1.5:_HAD__Beta-PGM__Phosphata"/>
    <property type="match status" value="1"/>
</dbReference>
<dbReference type="InterPro" id="IPR050155">
    <property type="entry name" value="HAD-like_hydrolase_sf"/>
</dbReference>
<dbReference type="GO" id="GO:0008967">
    <property type="term" value="F:phosphoglycolate phosphatase activity"/>
    <property type="evidence" value="ECO:0007669"/>
    <property type="project" value="TreeGrafter"/>
</dbReference>
<dbReference type="SFLD" id="SFLDS00003">
    <property type="entry name" value="Haloacid_Dehalogenase"/>
    <property type="match status" value="1"/>
</dbReference>
<reference evidence="1 2" key="1">
    <citation type="submission" date="2020-11" db="EMBL/GenBank/DDBJ databases">
        <title>Complete genome sequence for Salinimonas sp. strain G2-b.</title>
        <authorList>
            <person name="Park S.-J."/>
        </authorList>
    </citation>
    <scope>NUCLEOTIDE SEQUENCE [LARGE SCALE GENOMIC DNA]</scope>
    <source>
        <strain evidence="1 2">G2-b</strain>
    </source>
</reference>
<evidence type="ECO:0000313" key="2">
    <source>
        <dbReference type="Proteomes" id="UP000595095"/>
    </source>
</evidence>
<dbReference type="AlphaFoldDB" id="A0A7S9DV81"/>
<evidence type="ECO:0000313" key="1">
    <source>
        <dbReference type="EMBL" id="QPG04470.1"/>
    </source>
</evidence>
<organism evidence="1 2">
    <name type="scientific">Salinimonas marina</name>
    <dbReference type="NCBI Taxonomy" id="2785918"/>
    <lineage>
        <taxon>Bacteria</taxon>
        <taxon>Pseudomonadati</taxon>
        <taxon>Pseudomonadota</taxon>
        <taxon>Gammaproteobacteria</taxon>
        <taxon>Alteromonadales</taxon>
        <taxon>Alteromonadaceae</taxon>
        <taxon>Alteromonas/Salinimonas group</taxon>
        <taxon>Salinimonas</taxon>
    </lineage>
</organism>
<dbReference type="Gene3D" id="3.40.50.1000">
    <property type="entry name" value="HAD superfamily/HAD-like"/>
    <property type="match status" value="1"/>
</dbReference>
<dbReference type="InterPro" id="IPR023198">
    <property type="entry name" value="PGP-like_dom2"/>
</dbReference>
<gene>
    <name evidence="1" type="ORF">IT774_09400</name>
</gene>
<dbReference type="RefSeq" id="WP_195809564.1">
    <property type="nucleotide sequence ID" value="NZ_CP064795.1"/>
</dbReference>
<dbReference type="PANTHER" id="PTHR43434">
    <property type="entry name" value="PHOSPHOGLYCOLATE PHOSPHATASE"/>
    <property type="match status" value="1"/>
</dbReference>
<dbReference type="InterPro" id="IPR023214">
    <property type="entry name" value="HAD_sf"/>
</dbReference>
<sequence length="216" mass="23354">MKGYKLIIFDWDGTLMDSVAKIVECMQQAAVECEMQTPSAEQVGNIIGISLHPAVAQLFGIDDAAQIEAIVAAYKQAYVAKDQSPCPMFAGATGLLRALHTNGQQLAVATGKARRGLDRAWQHTATGEYFVASRTACEAQSKPSSDMLEQLLAETGFGVHEAVMIGDTVYDMQMAQQLGMDRIGVTYGVHDAQRLQAHLPVAVVDSVPELHRFLMG</sequence>
<dbReference type="KEGG" id="smaa:IT774_09400"/>
<protein>
    <submittedName>
        <fullName evidence="1">HAD-IA family hydrolase</fullName>
    </submittedName>
</protein>
<dbReference type="EMBL" id="CP064795">
    <property type="protein sequence ID" value="QPG04470.1"/>
    <property type="molecule type" value="Genomic_DNA"/>
</dbReference>